<dbReference type="PROSITE" id="PS50026">
    <property type="entry name" value="EGF_3"/>
    <property type="match status" value="1"/>
</dbReference>
<keyword evidence="7" id="KW-0812">Transmembrane</keyword>
<dbReference type="GO" id="GO:0005509">
    <property type="term" value="F:calcium ion binding"/>
    <property type="evidence" value="ECO:0007669"/>
    <property type="project" value="InterPro"/>
</dbReference>
<dbReference type="CDD" id="cd00054">
    <property type="entry name" value="EGF_CA"/>
    <property type="match status" value="1"/>
</dbReference>
<name>A0A1B6MAX0_9HEMI</name>
<dbReference type="InterPro" id="IPR001881">
    <property type="entry name" value="EGF-like_Ca-bd_dom"/>
</dbReference>
<keyword evidence="4 6" id="KW-1015">Disulfide bond</keyword>
<sequence>DKQEGVYAGGSTDQLGANFNPILTGFNQGCLDDIRLDGRLLPLPPSINGSQWGQATVSRGLQRHCHSRNVCADVKCPDTFLCQDIWNDHICSCGDGKVTTSKGCEDRDECLDNPCLNGGFCVNQDSRTRYRCVCPEGFWGQKCELTQERQSMRLGLGALFTIVGCIMLILVLVALFVAYNRRREAPTMKKPGPDDDVRENIISYNDEGGGEDDLNAFDLLPLKVPVKGLSSENKKLQVPEIIEETGLESRVEGRRK</sequence>
<keyword evidence="1 6" id="KW-0245">EGF-like domain</keyword>
<keyword evidence="2" id="KW-0732">Signal</keyword>
<dbReference type="InterPro" id="IPR051830">
    <property type="entry name" value="NOTCH_homolog"/>
</dbReference>
<feature type="transmembrane region" description="Helical" evidence="7">
    <location>
        <begin position="154"/>
        <end position="179"/>
    </location>
</feature>
<dbReference type="PRINTS" id="PR00010">
    <property type="entry name" value="EGFBLOOD"/>
</dbReference>
<dbReference type="EMBL" id="GEBQ01006908">
    <property type="protein sequence ID" value="JAT33069.1"/>
    <property type="molecule type" value="Transcribed_RNA"/>
</dbReference>
<comment type="caution">
    <text evidence="6">Lacks conserved residue(s) required for the propagation of feature annotation.</text>
</comment>
<evidence type="ECO:0000256" key="3">
    <source>
        <dbReference type="ARBA" id="ARBA00022737"/>
    </source>
</evidence>
<proteinExistence type="predicted"/>
<evidence type="ECO:0000256" key="5">
    <source>
        <dbReference type="ARBA" id="ARBA00023180"/>
    </source>
</evidence>
<accession>A0A1B6MAX0</accession>
<feature type="domain" description="EGF-like" evidence="8">
    <location>
        <begin position="106"/>
        <end position="144"/>
    </location>
</feature>
<dbReference type="SUPFAM" id="SSF57196">
    <property type="entry name" value="EGF/Laminin"/>
    <property type="match status" value="1"/>
</dbReference>
<dbReference type="Pfam" id="PF00008">
    <property type="entry name" value="EGF"/>
    <property type="match status" value="1"/>
</dbReference>
<keyword evidence="7" id="KW-1133">Transmembrane helix</keyword>
<dbReference type="PANTHER" id="PTHR24033:SF151">
    <property type="entry name" value="NOTCH 2"/>
    <property type="match status" value="1"/>
</dbReference>
<feature type="non-terminal residue" evidence="9">
    <location>
        <position position="1"/>
    </location>
</feature>
<dbReference type="Gene3D" id="2.10.25.10">
    <property type="entry name" value="Laminin"/>
    <property type="match status" value="1"/>
</dbReference>
<dbReference type="InterPro" id="IPR000742">
    <property type="entry name" value="EGF"/>
</dbReference>
<dbReference type="SMART" id="SM00181">
    <property type="entry name" value="EGF"/>
    <property type="match status" value="2"/>
</dbReference>
<gene>
    <name evidence="9" type="ORF">g.52858</name>
</gene>
<evidence type="ECO:0000313" key="9">
    <source>
        <dbReference type="EMBL" id="JAT33069.1"/>
    </source>
</evidence>
<protein>
    <recommendedName>
        <fullName evidence="8">EGF-like domain-containing protein</fullName>
    </recommendedName>
</protein>
<dbReference type="SMART" id="SM00179">
    <property type="entry name" value="EGF_CA"/>
    <property type="match status" value="1"/>
</dbReference>
<evidence type="ECO:0000256" key="2">
    <source>
        <dbReference type="ARBA" id="ARBA00022729"/>
    </source>
</evidence>
<reference evidence="9" key="1">
    <citation type="submission" date="2015-11" db="EMBL/GenBank/DDBJ databases">
        <title>De novo transcriptome assembly of four potential Pierce s Disease insect vectors from Arizona vineyards.</title>
        <authorList>
            <person name="Tassone E.E."/>
        </authorList>
    </citation>
    <scope>NUCLEOTIDE SEQUENCE</scope>
</reference>
<keyword evidence="7" id="KW-0472">Membrane</keyword>
<evidence type="ECO:0000256" key="1">
    <source>
        <dbReference type="ARBA" id="ARBA00022536"/>
    </source>
</evidence>
<dbReference type="PANTHER" id="PTHR24033">
    <property type="entry name" value="EGF-LIKE DOMAIN-CONTAINING PROTEIN"/>
    <property type="match status" value="1"/>
</dbReference>
<keyword evidence="3" id="KW-0677">Repeat</keyword>
<evidence type="ECO:0000256" key="4">
    <source>
        <dbReference type="ARBA" id="ARBA00023157"/>
    </source>
</evidence>
<feature type="disulfide bond" evidence="6">
    <location>
        <begin position="134"/>
        <end position="143"/>
    </location>
</feature>
<evidence type="ECO:0000256" key="6">
    <source>
        <dbReference type="PROSITE-ProRule" id="PRU00076"/>
    </source>
</evidence>
<evidence type="ECO:0000259" key="8">
    <source>
        <dbReference type="PROSITE" id="PS50026"/>
    </source>
</evidence>
<evidence type="ECO:0000256" key="7">
    <source>
        <dbReference type="SAM" id="Phobius"/>
    </source>
</evidence>
<feature type="non-terminal residue" evidence="9">
    <location>
        <position position="256"/>
    </location>
</feature>
<dbReference type="FunFam" id="2.10.25.10:FF:000255">
    <property type="entry name" value="Sushi, nidogen and EGF-like domains 1"/>
    <property type="match status" value="1"/>
</dbReference>
<keyword evidence="5" id="KW-0325">Glycoprotein</keyword>
<dbReference type="AlphaFoldDB" id="A0A1B6MAX0"/>
<dbReference type="PROSITE" id="PS01186">
    <property type="entry name" value="EGF_2"/>
    <property type="match status" value="1"/>
</dbReference>
<dbReference type="PROSITE" id="PS00022">
    <property type="entry name" value="EGF_1"/>
    <property type="match status" value="1"/>
</dbReference>
<feature type="disulfide bond" evidence="6">
    <location>
        <begin position="115"/>
        <end position="132"/>
    </location>
</feature>
<organism evidence="9">
    <name type="scientific">Graphocephala atropunctata</name>
    <dbReference type="NCBI Taxonomy" id="36148"/>
    <lineage>
        <taxon>Eukaryota</taxon>
        <taxon>Metazoa</taxon>
        <taxon>Ecdysozoa</taxon>
        <taxon>Arthropoda</taxon>
        <taxon>Hexapoda</taxon>
        <taxon>Insecta</taxon>
        <taxon>Pterygota</taxon>
        <taxon>Neoptera</taxon>
        <taxon>Paraneoptera</taxon>
        <taxon>Hemiptera</taxon>
        <taxon>Auchenorrhyncha</taxon>
        <taxon>Membracoidea</taxon>
        <taxon>Cicadellidae</taxon>
        <taxon>Cicadellinae</taxon>
        <taxon>Cicadellini</taxon>
        <taxon>Graphocephala</taxon>
    </lineage>
</organism>